<gene>
    <name evidence="1" type="ORF">GcC1_128007</name>
</gene>
<evidence type="ECO:0000313" key="1">
    <source>
        <dbReference type="EMBL" id="RKF64859.1"/>
    </source>
</evidence>
<sequence length="558" mass="64809">MDNFKNPPPLAFERVMEGTPISAHDSPLFKIPVEILTTITSLLRSSIEDLKNFALVNAECRQLARSYQFCTIKFDGGRHSESLLRLLQREAVERGQNRGRTRALSLGACVRRVVTNNDGYWDEIMASRPLKPGRSLSDVLDDPFDHDEEKLSQWRPIIDYLTHKLNENYRPNVLFVVSSLVNLESFEMNHADWNQTLLNTLVSMPLKSLSLSDVQMTDIFPVIDDVVWPIQRLDIRLSWDFEFRTRTEKRLLNSSRSWETILRLCSKSLQVLKISHSGIMSIEKIKEEAVSFVLQFPKLQHLHLLWESHFGLLALRSLILTSSNLTNLAINYGNPVTRRLLDREGRIQSLRAVILNHTYGGEIPNNSSFRFLKKNLQIEALGFYSAETHTFLERVLKLVRKYFQLKKISLAWKGFEIPESSLEALSSLSTLESIHLSSGCQLGWRNDWPIDHEALIAGLKKLKNLRRIAFTRDSYSYSRHDFMFEYNSYNQLRHDAWDLHERKMGETAYAYAKAFPNLELLHAGEMTIEIIRIRKDIMISPRDDEMFSWERSILNMMM</sequence>
<dbReference type="EMBL" id="MCBR01012877">
    <property type="protein sequence ID" value="RKF64859.1"/>
    <property type="molecule type" value="Genomic_DNA"/>
</dbReference>
<dbReference type="OrthoDB" id="3257981at2759"/>
<organism evidence="1 2">
    <name type="scientific">Golovinomyces cichoracearum</name>
    <dbReference type="NCBI Taxonomy" id="62708"/>
    <lineage>
        <taxon>Eukaryota</taxon>
        <taxon>Fungi</taxon>
        <taxon>Dikarya</taxon>
        <taxon>Ascomycota</taxon>
        <taxon>Pezizomycotina</taxon>
        <taxon>Leotiomycetes</taxon>
        <taxon>Erysiphales</taxon>
        <taxon>Erysiphaceae</taxon>
        <taxon>Golovinomyces</taxon>
    </lineage>
</organism>
<dbReference type="SUPFAM" id="SSF52047">
    <property type="entry name" value="RNI-like"/>
    <property type="match status" value="1"/>
</dbReference>
<dbReference type="Proteomes" id="UP000285405">
    <property type="component" value="Unassembled WGS sequence"/>
</dbReference>
<dbReference type="Gene3D" id="3.80.10.10">
    <property type="entry name" value="Ribonuclease Inhibitor"/>
    <property type="match status" value="1"/>
</dbReference>
<reference evidence="1 2" key="1">
    <citation type="journal article" date="2018" name="BMC Genomics">
        <title>Comparative genome analyses reveal sequence features reflecting distinct modes of host-adaptation between dicot and monocot powdery mildew.</title>
        <authorList>
            <person name="Wu Y."/>
            <person name="Ma X."/>
            <person name="Pan Z."/>
            <person name="Kale S.D."/>
            <person name="Song Y."/>
            <person name="King H."/>
            <person name="Zhang Q."/>
            <person name="Presley C."/>
            <person name="Deng X."/>
            <person name="Wei C.I."/>
            <person name="Xiao S."/>
        </authorList>
    </citation>
    <scope>NUCLEOTIDE SEQUENCE [LARGE SCALE GENOMIC DNA]</scope>
    <source>
        <strain evidence="1">UCSC1</strain>
    </source>
</reference>
<dbReference type="AlphaFoldDB" id="A0A420I5B7"/>
<evidence type="ECO:0008006" key="3">
    <source>
        <dbReference type="Google" id="ProtNLM"/>
    </source>
</evidence>
<evidence type="ECO:0000313" key="2">
    <source>
        <dbReference type="Proteomes" id="UP000285405"/>
    </source>
</evidence>
<name>A0A420I5B7_9PEZI</name>
<accession>A0A420I5B7</accession>
<proteinExistence type="predicted"/>
<protein>
    <recommendedName>
        <fullName evidence="3">F-box domain-containing protein</fullName>
    </recommendedName>
</protein>
<comment type="caution">
    <text evidence="1">The sequence shown here is derived from an EMBL/GenBank/DDBJ whole genome shotgun (WGS) entry which is preliminary data.</text>
</comment>
<dbReference type="InterPro" id="IPR032675">
    <property type="entry name" value="LRR_dom_sf"/>
</dbReference>